<keyword evidence="2" id="KW-0812">Transmembrane</keyword>
<dbReference type="RefSeq" id="WP_114462154.1">
    <property type="nucleotide sequence ID" value="NZ_QPIW01000013.1"/>
</dbReference>
<feature type="region of interest" description="Disordered" evidence="1">
    <location>
        <begin position="570"/>
        <end position="590"/>
    </location>
</feature>
<evidence type="ECO:0000313" key="4">
    <source>
        <dbReference type="Proteomes" id="UP000253141"/>
    </source>
</evidence>
<feature type="compositionally biased region" description="Basic and acidic residues" evidence="1">
    <location>
        <begin position="1115"/>
        <end position="1129"/>
    </location>
</feature>
<name>A0A369I5J2_9BACT</name>
<feature type="region of interest" description="Disordered" evidence="1">
    <location>
        <begin position="1115"/>
        <end position="1140"/>
    </location>
</feature>
<keyword evidence="2" id="KW-0472">Membrane</keyword>
<keyword evidence="4" id="KW-1185">Reference proteome</keyword>
<feature type="compositionally biased region" description="Low complexity" evidence="1">
    <location>
        <begin position="811"/>
        <end position="828"/>
    </location>
</feature>
<evidence type="ECO:0000256" key="2">
    <source>
        <dbReference type="SAM" id="Phobius"/>
    </source>
</evidence>
<feature type="compositionally biased region" description="Low complexity" evidence="1">
    <location>
        <begin position="982"/>
        <end position="992"/>
    </location>
</feature>
<feature type="transmembrane region" description="Helical" evidence="2">
    <location>
        <begin position="158"/>
        <end position="177"/>
    </location>
</feature>
<protein>
    <submittedName>
        <fullName evidence="3">DUF4175 family protein</fullName>
    </submittedName>
</protein>
<feature type="region of interest" description="Disordered" evidence="1">
    <location>
        <begin position="673"/>
        <end position="844"/>
    </location>
</feature>
<dbReference type="AlphaFoldDB" id="A0A369I5J2"/>
<feature type="transmembrane region" description="Helical" evidence="2">
    <location>
        <begin position="20"/>
        <end position="43"/>
    </location>
</feature>
<gene>
    <name evidence="3" type="ORF">DVG78_16495</name>
</gene>
<comment type="caution">
    <text evidence="3">The sequence shown here is derived from an EMBL/GenBank/DDBJ whole genome shotgun (WGS) entry which is preliminary data.</text>
</comment>
<sequence length="1180" mass="136460">MKTQPLSVLQERIGEYKRKFYLNQLVKGVIFAAAFVLSAYLFVNTIEYFGRFSSGVRGTLFFGFLAILGYALARWVVTPLVHLYGLRKSLSDEEAAGQIGNFFPEIGDKLINTLQLRNLSGAQTDLIEASIQQKSKQLLIVRFSDAVKIDQNRRYLKYAIYPLAAIGLVLLINPRFFANSSDRIIHFEKEYNDAPFTFKLDNTNLKAFRNEDFTLKVSLAGGALPEAVYVVHNKAKFKLEPEDADTYSYTFKNVQRAIEFQFEAAGYKSSDYKLIVAERPSLLSFDVTLQYPAYLGKPAEQLSNVGNLTVPEGTTITWDFNTDATEEMALAFEGDKNAYTAESKLTGGYEFRKNVRKSANYEIKLKNDESNNREKISYFLNVINDKHPTLTLENYQDTTLYNYFVLGGNIADDYGFSNLRVFYNLRRKGDKTDEKKVAYKGFGIPFNKSTTNQTFYFQWYVDSLRLTPGDRIEYYVQVWDNDGVNGPKSAKSRMIDFAVPSKEEVRAEADKAAEKTEAQINKTLQKAKNLQKELEKLDQRLKSERELDFQDKKQIEDLLKKREELMNDMKSMQEQTQTSQEKQERFAEQSPEMKQKMEQLQKLMKELLDPETKKLYDQLEKLLQQQQQDDKMQELMNKLKNKEFNAQKEIEKALEMFKQLQLQQKAEQIQKDLNEMAEKQEKLAEKTEKESKEQEAKDKENKDQKGKDKDGKDQKDKDGKDQKDKDGKDQDGKDQKDQEGKEQKDQESKDGKEDAKQEELKKEQEELNKEFEETKKDIEELEKLNEELADKQEMDTGKEEQQEVEKEQKNSSKQLQQKQNKSASQSQKKAAKSMKKMAQQMEESMESAEMQEMDENMDNLRDILENLIHLSFDQERVMKDFRGVNLQDPRFVKLAQEQLKLQDDAKVIEDSLYALAKRVMQIQTFVTRELNDMKFHMTESTRYIRERRLNMATSKQQFAMTSINNLSLMLSQTLQQMQAAMMAMASPGSGSKKGSKGKGKSPGNLGELQKQLNNRIQQLQKGQGQGQGQGGMGGRQMSEQLAQMAAEQARIRQMLKELMDSQKGSEGGRKVGNEVKELMDKMDETETDLVNKRINPTIIKRQEEIVTRLLESEKALRQQEEDTQRKSETAKPQPRNPPAEFEQYVKDKQRQTELLRTVPPSFAPFYKREADNYFKKSGER</sequence>
<evidence type="ECO:0000313" key="3">
    <source>
        <dbReference type="EMBL" id="RDB04848.1"/>
    </source>
</evidence>
<feature type="region of interest" description="Disordered" evidence="1">
    <location>
        <begin position="982"/>
        <end position="1039"/>
    </location>
</feature>
<organism evidence="3 4">
    <name type="scientific">Runella aurantiaca</name>
    <dbReference type="NCBI Taxonomy" id="2282308"/>
    <lineage>
        <taxon>Bacteria</taxon>
        <taxon>Pseudomonadati</taxon>
        <taxon>Bacteroidota</taxon>
        <taxon>Cytophagia</taxon>
        <taxon>Cytophagales</taxon>
        <taxon>Spirosomataceae</taxon>
        <taxon>Runella</taxon>
    </lineage>
</organism>
<reference evidence="3 4" key="1">
    <citation type="submission" date="2018-07" db="EMBL/GenBank/DDBJ databases">
        <title>Genome analysis of Runella aurantiaca.</title>
        <authorList>
            <person name="Yang X."/>
        </authorList>
    </citation>
    <scope>NUCLEOTIDE SEQUENCE [LARGE SCALE GENOMIC DNA]</scope>
    <source>
        <strain evidence="3 4">YX9</strain>
    </source>
</reference>
<accession>A0A369I5J2</accession>
<feature type="transmembrane region" description="Helical" evidence="2">
    <location>
        <begin position="55"/>
        <end position="77"/>
    </location>
</feature>
<feature type="compositionally biased region" description="Gly residues" evidence="1">
    <location>
        <begin position="1023"/>
        <end position="1034"/>
    </location>
</feature>
<dbReference type="OrthoDB" id="9812498at2"/>
<keyword evidence="2" id="KW-1133">Transmembrane helix</keyword>
<evidence type="ECO:0000256" key="1">
    <source>
        <dbReference type="SAM" id="MobiDB-lite"/>
    </source>
</evidence>
<dbReference type="Proteomes" id="UP000253141">
    <property type="component" value="Unassembled WGS sequence"/>
</dbReference>
<feature type="compositionally biased region" description="Basic and acidic residues" evidence="1">
    <location>
        <begin position="673"/>
        <end position="810"/>
    </location>
</feature>
<proteinExistence type="predicted"/>
<feature type="compositionally biased region" description="Low complexity" evidence="1">
    <location>
        <begin position="570"/>
        <end position="580"/>
    </location>
</feature>
<feature type="compositionally biased region" description="Basic and acidic residues" evidence="1">
    <location>
        <begin position="581"/>
        <end position="590"/>
    </location>
</feature>
<dbReference type="EMBL" id="QPIW01000013">
    <property type="protein sequence ID" value="RDB04848.1"/>
    <property type="molecule type" value="Genomic_DNA"/>
</dbReference>